<dbReference type="Gene3D" id="3.40.50.2000">
    <property type="entry name" value="Glycogen Phosphorylase B"/>
    <property type="match status" value="2"/>
</dbReference>
<dbReference type="InterPro" id="IPR050194">
    <property type="entry name" value="Glycosyltransferase_grp1"/>
</dbReference>
<feature type="domain" description="Glycosyl transferase family 1" evidence="1">
    <location>
        <begin position="188"/>
        <end position="362"/>
    </location>
</feature>
<gene>
    <name evidence="3" type="ORF">NT6N_26940</name>
</gene>
<reference evidence="3" key="1">
    <citation type="submission" date="2024-07" db="EMBL/GenBank/DDBJ databases">
        <title>Complete genome sequence of Verrucomicrobiaceae bacterium NT6N.</title>
        <authorList>
            <person name="Huang C."/>
            <person name="Takami H."/>
            <person name="Hamasaki K."/>
        </authorList>
    </citation>
    <scope>NUCLEOTIDE SEQUENCE</scope>
    <source>
        <strain evidence="3">NT6N</strain>
    </source>
</reference>
<dbReference type="Pfam" id="PF13579">
    <property type="entry name" value="Glyco_trans_4_4"/>
    <property type="match status" value="1"/>
</dbReference>
<evidence type="ECO:0000259" key="1">
    <source>
        <dbReference type="Pfam" id="PF00534"/>
    </source>
</evidence>
<dbReference type="GO" id="GO:0016757">
    <property type="term" value="F:glycosyltransferase activity"/>
    <property type="evidence" value="ECO:0007669"/>
    <property type="project" value="InterPro"/>
</dbReference>
<evidence type="ECO:0000259" key="2">
    <source>
        <dbReference type="Pfam" id="PF13579"/>
    </source>
</evidence>
<dbReference type="PANTHER" id="PTHR45947:SF3">
    <property type="entry name" value="SULFOQUINOVOSYL TRANSFERASE SQD2"/>
    <property type="match status" value="1"/>
</dbReference>
<feature type="domain" description="Glycosyltransferase subfamily 4-like N-terminal" evidence="2">
    <location>
        <begin position="15"/>
        <end position="172"/>
    </location>
</feature>
<dbReference type="InterPro" id="IPR028098">
    <property type="entry name" value="Glyco_trans_4-like_N"/>
</dbReference>
<dbReference type="InterPro" id="IPR001296">
    <property type="entry name" value="Glyco_trans_1"/>
</dbReference>
<dbReference type="Pfam" id="PF00534">
    <property type="entry name" value="Glycos_transf_1"/>
    <property type="match status" value="1"/>
</dbReference>
<name>A0AAT9FP27_9BACT</name>
<dbReference type="PANTHER" id="PTHR45947">
    <property type="entry name" value="SULFOQUINOVOSYL TRANSFERASE SQD2"/>
    <property type="match status" value="1"/>
</dbReference>
<dbReference type="KEGG" id="osu:NT6N_26940"/>
<dbReference type="EMBL" id="AP026866">
    <property type="protein sequence ID" value="BDS07654.1"/>
    <property type="molecule type" value="Genomic_DNA"/>
</dbReference>
<evidence type="ECO:0000313" key="3">
    <source>
        <dbReference type="EMBL" id="BDS07654.1"/>
    </source>
</evidence>
<dbReference type="SUPFAM" id="SSF53756">
    <property type="entry name" value="UDP-Glycosyltransferase/glycogen phosphorylase"/>
    <property type="match status" value="1"/>
</dbReference>
<accession>A0AAT9FP27</accession>
<protein>
    <submittedName>
        <fullName evidence="3">Poly(Glycerol-phosphate) alpha-glucosyltransferase</fullName>
    </submittedName>
</protein>
<organism evidence="3">
    <name type="scientific">Oceaniferula spumae</name>
    <dbReference type="NCBI Taxonomy" id="2979115"/>
    <lineage>
        <taxon>Bacteria</taxon>
        <taxon>Pseudomonadati</taxon>
        <taxon>Verrucomicrobiota</taxon>
        <taxon>Verrucomicrobiia</taxon>
        <taxon>Verrucomicrobiales</taxon>
        <taxon>Verrucomicrobiaceae</taxon>
        <taxon>Oceaniferula</taxon>
    </lineage>
</organism>
<sequence length="399" mass="44196">MNCLHLTQSVSTLGGGISEVVRALSFAQTDAGLSTKVLSVRDQGDPISPWPNGSPRLLESRKFPGMQVIPGLNTAMDSSSPNVIHTHGLWTYLSVAVPRWAKRYGRPYVVSPHGMLDAWALNRSRTKKQLASILYERRHLAGAACLHALCQSEAESIRAYGVKVPVAIIPNGIDLPEQNECQGGVTRQSKTLLFLGRIHPKKGLANALRAWAKADRGDRDWQFVIAGWDQERHELELKQICDELSISYADIPATQLLHGKDDKYRSVSVVFTGSVFGDTKEELLRLADAFILPSYSEGLPMSVLEAWAYKLPVLMTEHCNLPEGFAAKAAVPIKTEIASIADAMVKLFSASDEELSQLGENGFNLVSERFTWHKIAEQMNELYHWVLGDSEKPECVQYD</sequence>
<dbReference type="AlphaFoldDB" id="A0AAT9FP27"/>
<proteinExistence type="predicted"/>